<gene>
    <name evidence="3" type="ORF">FJZ47_21710</name>
</gene>
<dbReference type="InterPro" id="IPR008457">
    <property type="entry name" value="Cu-R_CopD_dom"/>
</dbReference>
<feature type="transmembrane region" description="Helical" evidence="1">
    <location>
        <begin position="92"/>
        <end position="113"/>
    </location>
</feature>
<evidence type="ECO:0000259" key="2">
    <source>
        <dbReference type="Pfam" id="PF05425"/>
    </source>
</evidence>
<reference evidence="3" key="1">
    <citation type="submission" date="2019-03" db="EMBL/GenBank/DDBJ databases">
        <title>Lake Tanganyika Metagenome-Assembled Genomes (MAGs).</title>
        <authorList>
            <person name="Tran P."/>
        </authorList>
    </citation>
    <scope>NUCLEOTIDE SEQUENCE</scope>
    <source>
        <strain evidence="3">K_DeepCast_65m_m2_066</strain>
    </source>
</reference>
<evidence type="ECO:0000313" key="4">
    <source>
        <dbReference type="Proteomes" id="UP000712673"/>
    </source>
</evidence>
<dbReference type="EMBL" id="VGLS01000892">
    <property type="protein sequence ID" value="MBM3226389.1"/>
    <property type="molecule type" value="Genomic_DNA"/>
</dbReference>
<dbReference type="AlphaFoldDB" id="A0A937W6K0"/>
<feature type="transmembrane region" description="Helical" evidence="1">
    <location>
        <begin position="12"/>
        <end position="36"/>
    </location>
</feature>
<evidence type="ECO:0000256" key="1">
    <source>
        <dbReference type="SAM" id="Phobius"/>
    </source>
</evidence>
<feature type="transmembrane region" description="Helical" evidence="1">
    <location>
        <begin position="57"/>
        <end position="80"/>
    </location>
</feature>
<feature type="domain" description="Copper resistance protein D" evidence="2">
    <location>
        <begin position="52"/>
        <end position="159"/>
    </location>
</feature>
<comment type="caution">
    <text evidence="3">The sequence shown here is derived from an EMBL/GenBank/DDBJ whole genome shotgun (WGS) entry which is preliminary data.</text>
</comment>
<feature type="transmembrane region" description="Helical" evidence="1">
    <location>
        <begin position="147"/>
        <end position="167"/>
    </location>
</feature>
<sequence length="170" mass="19011">MPSWFRPFVLWLHLLGVMLWIGGLLFHVLVVLPLLARHDTTVERLRLSLALEARFRRVMWPAVGLVLFTGLGNLLTVWHATVVLGGSLPPTFAWVLGAKMLLVLGMVLLLFFLQIVIQPRRLAVLSGPSHTAHAPPVTLQRLQRLTLLLYLLILVLGAAVLWCGVLLRNI</sequence>
<keyword evidence="1" id="KW-0812">Transmembrane</keyword>
<evidence type="ECO:0000313" key="3">
    <source>
        <dbReference type="EMBL" id="MBM3226389.1"/>
    </source>
</evidence>
<name>A0A937W6K0_UNCTE</name>
<keyword evidence="1" id="KW-0472">Membrane</keyword>
<organism evidence="3 4">
    <name type="scientific">Tectimicrobiota bacterium</name>
    <dbReference type="NCBI Taxonomy" id="2528274"/>
    <lineage>
        <taxon>Bacteria</taxon>
        <taxon>Pseudomonadati</taxon>
        <taxon>Nitrospinota/Tectimicrobiota group</taxon>
        <taxon>Candidatus Tectimicrobiota</taxon>
    </lineage>
</organism>
<accession>A0A937W6K0</accession>
<proteinExistence type="predicted"/>
<keyword evidence="1" id="KW-1133">Transmembrane helix</keyword>
<dbReference type="Pfam" id="PF05425">
    <property type="entry name" value="CopD"/>
    <property type="match status" value="1"/>
</dbReference>
<dbReference type="GO" id="GO:0016020">
    <property type="term" value="C:membrane"/>
    <property type="evidence" value="ECO:0007669"/>
    <property type="project" value="InterPro"/>
</dbReference>
<dbReference type="Proteomes" id="UP000712673">
    <property type="component" value="Unassembled WGS sequence"/>
</dbReference>
<protein>
    <recommendedName>
        <fullName evidence="2">Copper resistance protein D domain-containing protein</fullName>
    </recommendedName>
</protein>